<dbReference type="Proteomes" id="UP000054166">
    <property type="component" value="Unassembled WGS sequence"/>
</dbReference>
<evidence type="ECO:0000313" key="2">
    <source>
        <dbReference type="Proteomes" id="UP000054166"/>
    </source>
</evidence>
<evidence type="ECO:0000313" key="1">
    <source>
        <dbReference type="EMBL" id="KIM74249.1"/>
    </source>
</evidence>
<keyword evidence="2" id="KW-1185">Reference proteome</keyword>
<accession>A0A0C3F2F1</accession>
<name>A0A0C3F2F1_PILCF</name>
<reference evidence="2" key="2">
    <citation type="submission" date="2015-01" db="EMBL/GenBank/DDBJ databases">
        <title>Evolutionary Origins and Diversification of the Mycorrhizal Mutualists.</title>
        <authorList>
            <consortium name="DOE Joint Genome Institute"/>
            <consortium name="Mycorrhizal Genomics Consortium"/>
            <person name="Kohler A."/>
            <person name="Kuo A."/>
            <person name="Nagy L.G."/>
            <person name="Floudas D."/>
            <person name="Copeland A."/>
            <person name="Barry K.W."/>
            <person name="Cichocki N."/>
            <person name="Veneault-Fourrey C."/>
            <person name="LaButti K."/>
            <person name="Lindquist E.A."/>
            <person name="Lipzen A."/>
            <person name="Lundell T."/>
            <person name="Morin E."/>
            <person name="Murat C."/>
            <person name="Riley R."/>
            <person name="Ohm R."/>
            <person name="Sun H."/>
            <person name="Tunlid A."/>
            <person name="Henrissat B."/>
            <person name="Grigoriev I.V."/>
            <person name="Hibbett D.S."/>
            <person name="Martin F."/>
        </authorList>
    </citation>
    <scope>NUCLEOTIDE SEQUENCE [LARGE SCALE GENOMIC DNA]</scope>
    <source>
        <strain evidence="2">F 1598</strain>
    </source>
</reference>
<dbReference type="InParanoid" id="A0A0C3F2F1"/>
<sequence>MGQRHGLSALLHIRGEKCIFNENGGAHHGRRLPRNVTVRWFGRVLFRIIQIQLKKLIKNCIYCVGVWHFLASDTDCGSARTLEDRHRSFEQVLGSSITSMGMEAADTPRALLCEFPRAIHLRIPLRRSHVRTRPTGGFTSPGIRSVDQSIHQLLHCYTATLHHLCLALASSLV</sequence>
<proteinExistence type="predicted"/>
<dbReference type="AlphaFoldDB" id="A0A0C3F2F1"/>
<gene>
    <name evidence="1" type="ORF">PILCRDRAFT_709654</name>
</gene>
<reference evidence="1 2" key="1">
    <citation type="submission" date="2014-04" db="EMBL/GenBank/DDBJ databases">
        <authorList>
            <consortium name="DOE Joint Genome Institute"/>
            <person name="Kuo A."/>
            <person name="Tarkka M."/>
            <person name="Buscot F."/>
            <person name="Kohler A."/>
            <person name="Nagy L.G."/>
            <person name="Floudas D."/>
            <person name="Copeland A."/>
            <person name="Barry K.W."/>
            <person name="Cichocki N."/>
            <person name="Veneault-Fourrey C."/>
            <person name="LaButti K."/>
            <person name="Lindquist E.A."/>
            <person name="Lipzen A."/>
            <person name="Lundell T."/>
            <person name="Morin E."/>
            <person name="Murat C."/>
            <person name="Sun H."/>
            <person name="Tunlid A."/>
            <person name="Henrissat B."/>
            <person name="Grigoriev I.V."/>
            <person name="Hibbett D.S."/>
            <person name="Martin F."/>
            <person name="Nordberg H.P."/>
            <person name="Cantor M.N."/>
            <person name="Hua S.X."/>
        </authorList>
    </citation>
    <scope>NUCLEOTIDE SEQUENCE [LARGE SCALE GENOMIC DNA]</scope>
    <source>
        <strain evidence="1 2">F 1598</strain>
    </source>
</reference>
<protein>
    <submittedName>
        <fullName evidence="1">Uncharacterized protein</fullName>
    </submittedName>
</protein>
<dbReference type="EMBL" id="KN833064">
    <property type="protein sequence ID" value="KIM74249.1"/>
    <property type="molecule type" value="Genomic_DNA"/>
</dbReference>
<dbReference type="HOGENOM" id="CLU_1548208_0_0_1"/>
<organism evidence="1 2">
    <name type="scientific">Piloderma croceum (strain F 1598)</name>
    <dbReference type="NCBI Taxonomy" id="765440"/>
    <lineage>
        <taxon>Eukaryota</taxon>
        <taxon>Fungi</taxon>
        <taxon>Dikarya</taxon>
        <taxon>Basidiomycota</taxon>
        <taxon>Agaricomycotina</taxon>
        <taxon>Agaricomycetes</taxon>
        <taxon>Agaricomycetidae</taxon>
        <taxon>Atheliales</taxon>
        <taxon>Atheliaceae</taxon>
        <taxon>Piloderma</taxon>
    </lineage>
</organism>